<dbReference type="Pfam" id="PF00468">
    <property type="entry name" value="Ribosomal_L34"/>
    <property type="match status" value="1"/>
</dbReference>
<dbReference type="GO" id="GO:0003735">
    <property type="term" value="F:structural constituent of ribosome"/>
    <property type="evidence" value="ECO:0007669"/>
    <property type="project" value="InterPro"/>
</dbReference>
<dbReference type="GO" id="GO:0005762">
    <property type="term" value="C:mitochondrial large ribosomal subunit"/>
    <property type="evidence" value="ECO:0007669"/>
    <property type="project" value="TreeGrafter"/>
</dbReference>
<name>A0A103XW27_CYNCS</name>
<evidence type="ECO:0000256" key="3">
    <source>
        <dbReference type="ARBA" id="ARBA00023274"/>
    </source>
</evidence>
<evidence type="ECO:0000256" key="1">
    <source>
        <dbReference type="ARBA" id="ARBA00010111"/>
    </source>
</evidence>
<keyword evidence="3" id="KW-0687">Ribonucleoprotein</keyword>
<dbReference type="InterPro" id="IPR000271">
    <property type="entry name" value="Ribosomal_bL34"/>
</dbReference>
<gene>
    <name evidence="4" type="ORF">Ccrd_023840</name>
</gene>
<keyword evidence="5" id="KW-1185">Reference proteome</keyword>
<dbReference type="PANTHER" id="PTHR14503:SF12">
    <property type="entry name" value="RIBOSOMAL PROTEIN L34"/>
    <property type="match status" value="1"/>
</dbReference>
<dbReference type="Proteomes" id="UP000243975">
    <property type="component" value="Unassembled WGS sequence"/>
</dbReference>
<accession>A0A103XW27</accession>
<proteinExistence type="inferred from homology"/>
<dbReference type="PANTHER" id="PTHR14503">
    <property type="entry name" value="MITOCHONDRIAL RIBOSOMAL PROTEIN 34 FAMILY MEMBER"/>
    <property type="match status" value="1"/>
</dbReference>
<dbReference type="GO" id="GO:0006412">
    <property type="term" value="P:translation"/>
    <property type="evidence" value="ECO:0007669"/>
    <property type="project" value="InterPro"/>
</dbReference>
<reference evidence="4 5" key="1">
    <citation type="journal article" date="2016" name="Sci. Rep.">
        <title>The genome sequence of the outbreeding globe artichoke constructed de novo incorporating a phase-aware low-pass sequencing strategy of F1 progeny.</title>
        <authorList>
            <person name="Scaglione D."/>
            <person name="Reyes-Chin-Wo S."/>
            <person name="Acquadro A."/>
            <person name="Froenicke L."/>
            <person name="Portis E."/>
            <person name="Beitel C."/>
            <person name="Tirone M."/>
            <person name="Mauro R."/>
            <person name="Lo Monaco A."/>
            <person name="Mauromicale G."/>
            <person name="Faccioli P."/>
            <person name="Cattivelli L."/>
            <person name="Rieseberg L."/>
            <person name="Michelmore R."/>
            <person name="Lanteri S."/>
        </authorList>
    </citation>
    <scope>NUCLEOTIDE SEQUENCE [LARGE SCALE GENOMIC DNA]</scope>
    <source>
        <strain evidence="4">2C</strain>
    </source>
</reference>
<comment type="similarity">
    <text evidence="1">Belongs to the bacterial ribosomal protein bL34 family.</text>
</comment>
<evidence type="ECO:0000313" key="5">
    <source>
        <dbReference type="Proteomes" id="UP000243975"/>
    </source>
</evidence>
<keyword evidence="2 4" id="KW-0689">Ribosomal protein</keyword>
<sequence length="84" mass="9458">MDTETMAGVSLEAFLYPCGVPSLRLFLPDGEDSSSSKPLCIKRTYQPSTLRRKRVHGYLARYISFQFTCFCTCIYVCTCIPDSA</sequence>
<evidence type="ECO:0000256" key="2">
    <source>
        <dbReference type="ARBA" id="ARBA00022980"/>
    </source>
</evidence>
<protein>
    <submittedName>
        <fullName evidence="4">Ribosomal protein L34</fullName>
    </submittedName>
</protein>
<dbReference type="Gramene" id="KVH97924">
    <property type="protein sequence ID" value="KVH97924"/>
    <property type="gene ID" value="Ccrd_023840"/>
</dbReference>
<dbReference type="EMBL" id="LEKV01003815">
    <property type="protein sequence ID" value="KVH97924.1"/>
    <property type="molecule type" value="Genomic_DNA"/>
</dbReference>
<comment type="caution">
    <text evidence="4">The sequence shown here is derived from an EMBL/GenBank/DDBJ whole genome shotgun (WGS) entry which is preliminary data.</text>
</comment>
<organism evidence="4 5">
    <name type="scientific">Cynara cardunculus var. scolymus</name>
    <name type="common">Globe artichoke</name>
    <name type="synonym">Cynara scolymus</name>
    <dbReference type="NCBI Taxonomy" id="59895"/>
    <lineage>
        <taxon>Eukaryota</taxon>
        <taxon>Viridiplantae</taxon>
        <taxon>Streptophyta</taxon>
        <taxon>Embryophyta</taxon>
        <taxon>Tracheophyta</taxon>
        <taxon>Spermatophyta</taxon>
        <taxon>Magnoliopsida</taxon>
        <taxon>eudicotyledons</taxon>
        <taxon>Gunneridae</taxon>
        <taxon>Pentapetalae</taxon>
        <taxon>asterids</taxon>
        <taxon>campanulids</taxon>
        <taxon>Asterales</taxon>
        <taxon>Asteraceae</taxon>
        <taxon>Carduoideae</taxon>
        <taxon>Cardueae</taxon>
        <taxon>Carduinae</taxon>
        <taxon>Cynara</taxon>
    </lineage>
</organism>
<evidence type="ECO:0000313" key="4">
    <source>
        <dbReference type="EMBL" id="KVH97924.1"/>
    </source>
</evidence>
<dbReference type="STRING" id="59895.A0A103XW27"/>
<dbReference type="Gene3D" id="1.10.287.3980">
    <property type="match status" value="1"/>
</dbReference>
<dbReference type="AlphaFoldDB" id="A0A103XW27"/>